<evidence type="ECO:0000313" key="2">
    <source>
        <dbReference type="EMBL" id="GFS06156.1"/>
    </source>
</evidence>
<dbReference type="AlphaFoldDB" id="A0AAV4IBX6"/>
<name>A0AAV4IBX6_9GAST</name>
<sequence>MRQVGNLVAYFWKDKRPIFMILTKASPKMDTASLAQKLALQKRRSHSQSFSTTLIFKCSRPVELHLQPGLSLNPNLPPCPVPHELNLPMPVHYNKDLDLLVTVTDSSGRRFDNFSSLDLSWTVSPPHLGELIQPRGELRTDIQVEASGRKVLSNYQTLRPHKEQGSIIIQASIERYKSYVFTKLSKKPQENITPVISKSLELLLVQEAELSPSTLSVFNHPSNQVTINIQHGSGYFHVEDFESQVITALHDRKNRGIQVKLSAFFIFHFF</sequence>
<dbReference type="Pfam" id="PF26184">
    <property type="entry name" value="Ig_NUP210_8th"/>
    <property type="match status" value="1"/>
</dbReference>
<dbReference type="PANTHER" id="PTHR23019">
    <property type="entry name" value="NUCLEAR PORE MEMBRANE GLYCOPROTEIN GP210-RELATED"/>
    <property type="match status" value="1"/>
</dbReference>
<dbReference type="InterPro" id="IPR056899">
    <property type="entry name" value="Ig_NUP210_9th"/>
</dbReference>
<dbReference type="InterPro" id="IPR045197">
    <property type="entry name" value="NUP210-like"/>
</dbReference>
<evidence type="ECO:0000259" key="1">
    <source>
        <dbReference type="Pfam" id="PF24902"/>
    </source>
</evidence>
<proteinExistence type="predicted"/>
<organism evidence="2 3">
    <name type="scientific">Elysia marginata</name>
    <dbReference type="NCBI Taxonomy" id="1093978"/>
    <lineage>
        <taxon>Eukaryota</taxon>
        <taxon>Metazoa</taxon>
        <taxon>Spiralia</taxon>
        <taxon>Lophotrochozoa</taxon>
        <taxon>Mollusca</taxon>
        <taxon>Gastropoda</taxon>
        <taxon>Heterobranchia</taxon>
        <taxon>Euthyneura</taxon>
        <taxon>Panpulmonata</taxon>
        <taxon>Sacoglossa</taxon>
        <taxon>Placobranchoidea</taxon>
        <taxon>Plakobranchidae</taxon>
        <taxon>Elysia</taxon>
    </lineage>
</organism>
<protein>
    <submittedName>
        <fullName evidence="2">Nuclear pore membrane glycoprotein 210-like</fullName>
    </submittedName>
</protein>
<dbReference type="Pfam" id="PF24902">
    <property type="entry name" value="Ig_NUP210_9th"/>
    <property type="match status" value="1"/>
</dbReference>
<accession>A0AAV4IBX6</accession>
<dbReference type="Proteomes" id="UP000762676">
    <property type="component" value="Unassembled WGS sequence"/>
</dbReference>
<evidence type="ECO:0000313" key="3">
    <source>
        <dbReference type="Proteomes" id="UP000762676"/>
    </source>
</evidence>
<dbReference type="PANTHER" id="PTHR23019:SF0">
    <property type="entry name" value="NUCLEAR PORE MEMBRANE GLYCOPROTEIN 210"/>
    <property type="match status" value="1"/>
</dbReference>
<dbReference type="EMBL" id="BMAT01006097">
    <property type="protein sequence ID" value="GFS06156.1"/>
    <property type="molecule type" value="Genomic_DNA"/>
</dbReference>
<keyword evidence="3" id="KW-1185">Reference proteome</keyword>
<gene>
    <name evidence="2" type="ORF">ElyMa_002957500</name>
</gene>
<reference evidence="2 3" key="1">
    <citation type="journal article" date="2021" name="Elife">
        <title>Chloroplast acquisition without the gene transfer in kleptoplastic sea slugs, Plakobranchus ocellatus.</title>
        <authorList>
            <person name="Maeda T."/>
            <person name="Takahashi S."/>
            <person name="Yoshida T."/>
            <person name="Shimamura S."/>
            <person name="Takaki Y."/>
            <person name="Nagai Y."/>
            <person name="Toyoda A."/>
            <person name="Suzuki Y."/>
            <person name="Arimoto A."/>
            <person name="Ishii H."/>
            <person name="Satoh N."/>
            <person name="Nishiyama T."/>
            <person name="Hasebe M."/>
            <person name="Maruyama T."/>
            <person name="Minagawa J."/>
            <person name="Obokata J."/>
            <person name="Shigenobu S."/>
        </authorList>
    </citation>
    <scope>NUCLEOTIDE SEQUENCE [LARGE SCALE GENOMIC DNA]</scope>
</reference>
<comment type="caution">
    <text evidence="2">The sequence shown here is derived from an EMBL/GenBank/DDBJ whole genome shotgun (WGS) entry which is preliminary data.</text>
</comment>
<feature type="domain" description="NUP210 Ig-like" evidence="1">
    <location>
        <begin position="211"/>
        <end position="260"/>
    </location>
</feature>
<dbReference type="GO" id="GO:0005643">
    <property type="term" value="C:nuclear pore"/>
    <property type="evidence" value="ECO:0007669"/>
    <property type="project" value="TreeGrafter"/>
</dbReference>